<proteinExistence type="predicted"/>
<organism evidence="2 3">
    <name type="scientific">Sphaeroforma arctica JP610</name>
    <dbReference type="NCBI Taxonomy" id="667725"/>
    <lineage>
        <taxon>Eukaryota</taxon>
        <taxon>Ichthyosporea</taxon>
        <taxon>Ichthyophonida</taxon>
        <taxon>Sphaeroforma</taxon>
    </lineage>
</organism>
<reference evidence="2 3" key="1">
    <citation type="submission" date="2011-02" db="EMBL/GenBank/DDBJ databases">
        <title>The Genome Sequence of Sphaeroforma arctica JP610.</title>
        <authorList>
            <consortium name="The Broad Institute Genome Sequencing Platform"/>
            <person name="Russ C."/>
            <person name="Cuomo C."/>
            <person name="Young S.K."/>
            <person name="Zeng Q."/>
            <person name="Gargeya S."/>
            <person name="Alvarado L."/>
            <person name="Berlin A."/>
            <person name="Chapman S.B."/>
            <person name="Chen Z."/>
            <person name="Freedman E."/>
            <person name="Gellesch M."/>
            <person name="Goldberg J."/>
            <person name="Griggs A."/>
            <person name="Gujja S."/>
            <person name="Heilman E."/>
            <person name="Heiman D."/>
            <person name="Howarth C."/>
            <person name="Mehta T."/>
            <person name="Neiman D."/>
            <person name="Pearson M."/>
            <person name="Roberts A."/>
            <person name="Saif S."/>
            <person name="Shea T."/>
            <person name="Shenoy N."/>
            <person name="Sisk P."/>
            <person name="Stolte C."/>
            <person name="Sykes S."/>
            <person name="White J."/>
            <person name="Yandava C."/>
            <person name="Burger G."/>
            <person name="Gray M.W."/>
            <person name="Holland P.W.H."/>
            <person name="King N."/>
            <person name="Lang F.B.F."/>
            <person name="Roger A.J."/>
            <person name="Ruiz-Trillo I."/>
            <person name="Haas B."/>
            <person name="Nusbaum C."/>
            <person name="Birren B."/>
        </authorList>
    </citation>
    <scope>NUCLEOTIDE SEQUENCE [LARGE SCALE GENOMIC DNA]</scope>
    <source>
        <strain evidence="2 3">JP610</strain>
    </source>
</reference>
<evidence type="ECO:0000313" key="2">
    <source>
        <dbReference type="EMBL" id="KNC69544.1"/>
    </source>
</evidence>
<keyword evidence="1" id="KW-0812">Transmembrane</keyword>
<gene>
    <name evidence="2" type="ORF">SARC_17944</name>
</gene>
<keyword evidence="3" id="KW-1185">Reference proteome</keyword>
<dbReference type="RefSeq" id="XP_014143446.1">
    <property type="nucleotide sequence ID" value="XM_014287971.1"/>
</dbReference>
<accession>A0A0L0EYR6</accession>
<name>A0A0L0EYR6_9EUKA</name>
<keyword evidence="1" id="KW-1133">Transmembrane helix</keyword>
<keyword evidence="1" id="KW-0472">Membrane</keyword>
<dbReference type="GeneID" id="25918448"/>
<evidence type="ECO:0000256" key="1">
    <source>
        <dbReference type="SAM" id="Phobius"/>
    </source>
</evidence>
<evidence type="ECO:0000313" key="3">
    <source>
        <dbReference type="Proteomes" id="UP000054560"/>
    </source>
</evidence>
<dbReference type="AlphaFoldDB" id="A0A0L0EYR6"/>
<protein>
    <submittedName>
        <fullName evidence="2">Uncharacterized protein</fullName>
    </submittedName>
</protein>
<dbReference type="Proteomes" id="UP000054560">
    <property type="component" value="Unassembled WGS sequence"/>
</dbReference>
<dbReference type="EMBL" id="KQ254502">
    <property type="protein sequence ID" value="KNC69544.1"/>
    <property type="molecule type" value="Genomic_DNA"/>
</dbReference>
<feature type="transmembrane region" description="Helical" evidence="1">
    <location>
        <begin position="57"/>
        <end position="80"/>
    </location>
</feature>
<sequence length="103" mass="11447">MLDSAILYSSTHPDIHHTHAHAQYCGEFDAMAFCMISDWALDTAATGEKYGMDPLTMIFAGVFYFAVPVILTLNFMGVYYGGDMKPGNVGVNTRTDIRQKKMN</sequence>